<dbReference type="AlphaFoldDB" id="A0A9X5AU70"/>
<feature type="domain" description="Baseplate J-like C-terminal" evidence="4">
    <location>
        <begin position="292"/>
        <end position="359"/>
    </location>
</feature>
<sequence>MPYPIPTPEELIRRQEARMEAAILAARPDASPVAVARAVRSPRGIVAALLRVQAMELYELHLHLAWWGRQYLPDTAADELIERHGDIWGVYRRPATRAVGAIEIQGTPGVAIAAGAELQSVLGRSWTTTAGGIIPAEGTLVLDVVAAEPGPDGNLAGGTALSLVVGIAGLTAIVTGQEGLAGGADRESLDDLRGRILDLIRAPAYGGNAADYQSWVRNSFAASHVRAIGTTGSVTVVVAMGTRAAPRVPTTTEIAAIAEHLAELAPLGMADLFVVPATLREVHHHVAIDPDDLRVREGIAAALAITYARDAAIGGTVRRSRLSEAISSADGEYAHQLLAPMADIVCAPTELPVPGDITWGAL</sequence>
<dbReference type="InterPro" id="IPR058531">
    <property type="entry name" value="Baseplate_J_M"/>
</dbReference>
<gene>
    <name evidence="5" type="ORF">GJ689_24475</name>
</gene>
<dbReference type="InterPro" id="IPR052399">
    <property type="entry name" value="Phage_Baseplate_Assmbl_Protein"/>
</dbReference>
<dbReference type="PANTHER" id="PTHR37829">
    <property type="entry name" value="PHAGE-LIKE ELEMENT PBSX PROTEIN XKDT"/>
    <property type="match status" value="1"/>
</dbReference>
<evidence type="ECO:0000259" key="2">
    <source>
        <dbReference type="Pfam" id="PF04865"/>
    </source>
</evidence>
<dbReference type="Proteomes" id="UP000438991">
    <property type="component" value="Unassembled WGS sequence"/>
</dbReference>
<proteinExistence type="inferred from homology"/>
<accession>A0A9X5AU70</accession>
<evidence type="ECO:0000259" key="3">
    <source>
        <dbReference type="Pfam" id="PF26078"/>
    </source>
</evidence>
<evidence type="ECO:0000256" key="1">
    <source>
        <dbReference type="ARBA" id="ARBA00038087"/>
    </source>
</evidence>
<dbReference type="InterPro" id="IPR058530">
    <property type="entry name" value="Baseplate_J-like_C"/>
</dbReference>
<evidence type="ECO:0000259" key="4">
    <source>
        <dbReference type="Pfam" id="PF26079"/>
    </source>
</evidence>
<reference evidence="5 6" key="1">
    <citation type="submission" date="2019-11" db="EMBL/GenBank/DDBJ databases">
        <title>Whole-genome sequence of Rhodoplanes serenus DSM 18633, type strain.</title>
        <authorList>
            <person name="Kyndt J.A."/>
            <person name="Meyer T.E."/>
        </authorList>
    </citation>
    <scope>NUCLEOTIDE SEQUENCE [LARGE SCALE GENOMIC DNA]</scope>
    <source>
        <strain evidence="5 6">DSM 18633</strain>
    </source>
</reference>
<dbReference type="InterPro" id="IPR006949">
    <property type="entry name" value="Barrel_Baseplate_J-like"/>
</dbReference>
<name>A0A9X5AU70_9BRAD</name>
<comment type="caution">
    <text evidence="5">The sequence shown here is derived from an EMBL/GenBank/DDBJ whole genome shotgun (WGS) entry which is preliminary data.</text>
</comment>
<dbReference type="Pfam" id="PF26078">
    <property type="entry name" value="Baseplate_J_M"/>
    <property type="match status" value="1"/>
</dbReference>
<evidence type="ECO:0000313" key="6">
    <source>
        <dbReference type="Proteomes" id="UP000438991"/>
    </source>
</evidence>
<protein>
    <submittedName>
        <fullName evidence="5">Baseplate J family protein</fullName>
    </submittedName>
</protein>
<dbReference type="Pfam" id="PF26079">
    <property type="entry name" value="Baseplate_J_C"/>
    <property type="match status" value="1"/>
</dbReference>
<feature type="domain" description="Baseplate J-like central" evidence="3">
    <location>
        <begin position="204"/>
        <end position="269"/>
    </location>
</feature>
<comment type="similarity">
    <text evidence="1">Belongs to the Mu gp47/PBSX XkdT family.</text>
</comment>
<feature type="domain" description="Baseplate protein J-like barrel" evidence="2">
    <location>
        <begin position="102"/>
        <end position="175"/>
    </location>
</feature>
<dbReference type="RefSeq" id="WP_155481604.1">
    <property type="nucleotide sequence ID" value="NZ_WNKV01000030.1"/>
</dbReference>
<dbReference type="Pfam" id="PF04865">
    <property type="entry name" value="Baseplate_J"/>
    <property type="match status" value="1"/>
</dbReference>
<dbReference type="PANTHER" id="PTHR37829:SF3">
    <property type="entry name" value="PROTEIN JAYE-RELATED"/>
    <property type="match status" value="1"/>
</dbReference>
<organism evidence="5 6">
    <name type="scientific">Rhodoplanes serenus</name>
    <dbReference type="NCBI Taxonomy" id="200615"/>
    <lineage>
        <taxon>Bacteria</taxon>
        <taxon>Pseudomonadati</taxon>
        <taxon>Pseudomonadota</taxon>
        <taxon>Alphaproteobacteria</taxon>
        <taxon>Hyphomicrobiales</taxon>
        <taxon>Nitrobacteraceae</taxon>
        <taxon>Rhodoplanes</taxon>
    </lineage>
</organism>
<evidence type="ECO:0000313" key="5">
    <source>
        <dbReference type="EMBL" id="MTW19352.1"/>
    </source>
</evidence>
<dbReference type="EMBL" id="WNKV01000030">
    <property type="protein sequence ID" value="MTW19352.1"/>
    <property type="molecule type" value="Genomic_DNA"/>
</dbReference>